<feature type="compositionally biased region" description="Basic residues" evidence="2">
    <location>
        <begin position="33"/>
        <end position="48"/>
    </location>
</feature>
<proteinExistence type="predicted"/>
<dbReference type="InterPro" id="IPR008421">
    <property type="entry name" value="Borrelia_lipoprotein_PFam54/60"/>
</dbReference>
<feature type="chain" id="PRO_5044173056" evidence="3">
    <location>
        <begin position="23"/>
        <end position="320"/>
    </location>
</feature>
<feature type="region of interest" description="Disordered" evidence="2">
    <location>
        <begin position="33"/>
        <end position="53"/>
    </location>
</feature>
<evidence type="ECO:0000256" key="1">
    <source>
        <dbReference type="SAM" id="Coils"/>
    </source>
</evidence>
<organism evidence="4 6">
    <name type="scientific">Borreliella afzelii</name>
    <name type="common">Borrelia afzelii</name>
    <dbReference type="NCBI Taxonomy" id="29518"/>
    <lineage>
        <taxon>Bacteria</taxon>
        <taxon>Pseudomonadati</taxon>
        <taxon>Spirochaetota</taxon>
        <taxon>Spirochaetia</taxon>
        <taxon>Spirochaetales</taxon>
        <taxon>Borreliaceae</taxon>
        <taxon>Borreliella</taxon>
    </lineage>
</organism>
<dbReference type="EMBL" id="JACHGM010000005">
    <property type="protein sequence ID" value="MBB5141564.1"/>
    <property type="molecule type" value="Genomic_DNA"/>
</dbReference>
<accession>A0AB34Z4P0</accession>
<reference evidence="4 6" key="1">
    <citation type="submission" date="2020-08" db="EMBL/GenBank/DDBJ databases">
        <title>Genomic Encyclopedia of Type Strains, Phase IV (KMG-IV): sequencing the most valuable type-strain genomes for metagenomic binning, comparative biology and taxonomic classification.</title>
        <authorList>
            <person name="Goeker M."/>
        </authorList>
    </citation>
    <scope>NUCLEOTIDE SEQUENCE [LARGE SCALE GENOMIC DNA]</scope>
    <source>
        <strain evidence="4 6">DSM 10508</strain>
    </source>
</reference>
<gene>
    <name evidence="4" type="ORF">HNP63_000985</name>
    <name evidence="5" type="ORF">HNP63_000992</name>
</gene>
<name>A0AB34Z4P0_BORAF</name>
<keyword evidence="1" id="KW-0175">Coiled coil</keyword>
<evidence type="ECO:0000313" key="6">
    <source>
        <dbReference type="Proteomes" id="UP000529652"/>
    </source>
</evidence>
<dbReference type="Gene3D" id="1.10.3160.10">
    <property type="entry name" value="Bbcrasp-1"/>
    <property type="match status" value="1"/>
</dbReference>
<protein>
    <submittedName>
        <fullName evidence="4">Methyl-accepting chemotaxis protein</fullName>
    </submittedName>
</protein>
<dbReference type="Pfam" id="PF05714">
    <property type="entry name" value="PFam54_60"/>
    <property type="match status" value="1"/>
</dbReference>
<evidence type="ECO:0000256" key="3">
    <source>
        <dbReference type="SAM" id="SignalP"/>
    </source>
</evidence>
<sequence>MKYNIIVSLFVFLFLACNPDFNTNQKDIKYHSSKKGLKSNKKRIKSNKKGLSPKTEINQKNQEVANQNQEVANQNQEVANQNQEVVDQNQEVVDQNQEVADQNQEVADQNQEVADQNQRKKNMLLNDLRNLIEKANADKEKYEKRLKEEPTDQYGIWAFKRLRWHEEPRETVSDNSERSKAYRKLTYGILNDMDTSELKKFSEIIILANEVEGIFNTSSALGGNIDYVIIHLYPKKDNLDKLGISDLENLKDLFEKLLSTKAIVSKMLKQLLLDYQDNKNSIQTDTTKLKLHVEEIIKQIEENQEEAEKLKSDILSIKNF</sequence>
<keyword evidence="3" id="KW-0732">Signal</keyword>
<dbReference type="Proteomes" id="UP000529652">
    <property type="component" value="Unassembled WGS sequence"/>
</dbReference>
<evidence type="ECO:0000313" key="5">
    <source>
        <dbReference type="EMBL" id="MBB5141571.1"/>
    </source>
</evidence>
<feature type="signal peptide" evidence="3">
    <location>
        <begin position="1"/>
        <end position="22"/>
    </location>
</feature>
<comment type="caution">
    <text evidence="4">The sequence shown here is derived from an EMBL/GenBank/DDBJ whole genome shotgun (WGS) entry which is preliminary data.</text>
</comment>
<evidence type="ECO:0000256" key="2">
    <source>
        <dbReference type="SAM" id="MobiDB-lite"/>
    </source>
</evidence>
<feature type="coiled-coil region" evidence="1">
    <location>
        <begin position="54"/>
        <end position="145"/>
    </location>
</feature>
<dbReference type="EMBL" id="JACHGM010000005">
    <property type="protein sequence ID" value="MBB5141571.1"/>
    <property type="molecule type" value="Genomic_DNA"/>
</dbReference>
<evidence type="ECO:0000313" key="4">
    <source>
        <dbReference type="EMBL" id="MBB5141564.1"/>
    </source>
</evidence>
<dbReference type="AlphaFoldDB" id="A0AB34Z4P0"/>
<dbReference type="RefSeq" id="WP_183227362.1">
    <property type="nucleotide sequence ID" value="NZ_CAXOVT010000006.1"/>
</dbReference>
<dbReference type="PROSITE" id="PS51257">
    <property type="entry name" value="PROKAR_LIPOPROTEIN"/>
    <property type="match status" value="1"/>
</dbReference>